<feature type="transmembrane region" description="Helical" evidence="7">
    <location>
        <begin position="66"/>
        <end position="85"/>
    </location>
</feature>
<gene>
    <name evidence="9" type="ORF">AB6A40_002560</name>
</gene>
<proteinExistence type="inferred from homology"/>
<dbReference type="Pfam" id="PF01529">
    <property type="entry name" value="DHHC"/>
    <property type="match status" value="1"/>
</dbReference>
<evidence type="ECO:0000256" key="7">
    <source>
        <dbReference type="RuleBase" id="RU079119"/>
    </source>
</evidence>
<dbReference type="PROSITE" id="PS50216">
    <property type="entry name" value="DHHC"/>
    <property type="match status" value="1"/>
</dbReference>
<evidence type="ECO:0000313" key="9">
    <source>
        <dbReference type="EMBL" id="MFH4975851.1"/>
    </source>
</evidence>
<keyword evidence="2 7" id="KW-0808">Transferase</keyword>
<keyword evidence="5 7" id="KW-0472">Membrane</keyword>
<dbReference type="AlphaFoldDB" id="A0ABD6EEM0"/>
<dbReference type="GO" id="GO:0016020">
    <property type="term" value="C:membrane"/>
    <property type="evidence" value="ECO:0007669"/>
    <property type="project" value="UniProtKB-SubCell"/>
</dbReference>
<keyword evidence="3 7" id="KW-0812">Transmembrane</keyword>
<dbReference type="PANTHER" id="PTHR12246">
    <property type="entry name" value="PALMITOYLTRANSFERASE ZDHHC16"/>
    <property type="match status" value="1"/>
</dbReference>
<evidence type="ECO:0000259" key="8">
    <source>
        <dbReference type="Pfam" id="PF01529"/>
    </source>
</evidence>
<name>A0ABD6EEM0_9BILA</name>
<dbReference type="EMBL" id="JBGFUD010001157">
    <property type="protein sequence ID" value="MFH4975851.1"/>
    <property type="molecule type" value="Genomic_DNA"/>
</dbReference>
<evidence type="ECO:0000256" key="4">
    <source>
        <dbReference type="ARBA" id="ARBA00022989"/>
    </source>
</evidence>
<feature type="domain" description="Palmitoyltransferase DHHC" evidence="8">
    <location>
        <begin position="107"/>
        <end position="244"/>
    </location>
</feature>
<evidence type="ECO:0000256" key="3">
    <source>
        <dbReference type="ARBA" id="ARBA00022692"/>
    </source>
</evidence>
<feature type="transmembrane region" description="Helical" evidence="7">
    <location>
        <begin position="179"/>
        <end position="202"/>
    </location>
</feature>
<dbReference type="Proteomes" id="UP001608902">
    <property type="component" value="Unassembled WGS sequence"/>
</dbReference>
<comment type="catalytic activity">
    <reaction evidence="7">
        <text>L-cysteinyl-[protein] + hexadecanoyl-CoA = S-hexadecanoyl-L-cysteinyl-[protein] + CoA</text>
        <dbReference type="Rhea" id="RHEA:36683"/>
        <dbReference type="Rhea" id="RHEA-COMP:10131"/>
        <dbReference type="Rhea" id="RHEA-COMP:11032"/>
        <dbReference type="ChEBI" id="CHEBI:29950"/>
        <dbReference type="ChEBI" id="CHEBI:57287"/>
        <dbReference type="ChEBI" id="CHEBI:57379"/>
        <dbReference type="ChEBI" id="CHEBI:74151"/>
        <dbReference type="EC" id="2.3.1.225"/>
    </reaction>
</comment>
<dbReference type="GO" id="GO:0019706">
    <property type="term" value="F:protein-cysteine S-palmitoyltransferase activity"/>
    <property type="evidence" value="ECO:0007669"/>
    <property type="project" value="UniProtKB-EC"/>
</dbReference>
<comment type="similarity">
    <text evidence="7">Belongs to the DHHC palmitoyltransferase family.</text>
</comment>
<keyword evidence="6 7" id="KW-0012">Acyltransferase</keyword>
<evidence type="ECO:0000256" key="1">
    <source>
        <dbReference type="ARBA" id="ARBA00004141"/>
    </source>
</evidence>
<feature type="transmembrane region" description="Helical" evidence="7">
    <location>
        <begin position="33"/>
        <end position="59"/>
    </location>
</feature>
<comment type="subcellular location">
    <subcellularLocation>
        <location evidence="1">Membrane</location>
        <topology evidence="1">Multi-pass membrane protein</topology>
    </subcellularLocation>
</comment>
<evidence type="ECO:0000256" key="2">
    <source>
        <dbReference type="ARBA" id="ARBA00022679"/>
    </source>
</evidence>
<comment type="domain">
    <text evidence="7">The DHHC domain is required for palmitoyltransferase activity.</text>
</comment>
<organism evidence="9 10">
    <name type="scientific">Gnathostoma spinigerum</name>
    <dbReference type="NCBI Taxonomy" id="75299"/>
    <lineage>
        <taxon>Eukaryota</taxon>
        <taxon>Metazoa</taxon>
        <taxon>Ecdysozoa</taxon>
        <taxon>Nematoda</taxon>
        <taxon>Chromadorea</taxon>
        <taxon>Rhabditida</taxon>
        <taxon>Spirurina</taxon>
        <taxon>Gnathostomatomorpha</taxon>
        <taxon>Gnathostomatoidea</taxon>
        <taxon>Gnathostomatidae</taxon>
        <taxon>Gnathostoma</taxon>
    </lineage>
</organism>
<accession>A0ABD6EEM0</accession>
<sequence length="301" mass="34293">MHEESEINLVEGDLIKRTIGRIHKLADRSVQDLLAIIILFVLLPLGFLVEIFVVLPYYFPIFSQSWIVRLVLLSYFGLNAFINIYKIVKVGPNGLGSDLPALNKPGFRYCYDCQLNEPPRSFHCPVCDKCAFRRDHHCSFVATCIGHFNHRYYVAAVCSLLIIASVCLTWNLSLMWDNFGGLSIGQIWLLIVPHIALIFRVISLSDFIHIVLFSVSFGVVLFLVYLIGAQIFCLWRGQTRVEYLMGIEAYHLGFLENIRQAFGRRWPLIFFSPFVTSPLDSDGLSFITRESVSVAADTKDM</sequence>
<comment type="caution">
    <text evidence="9">The sequence shown here is derived from an EMBL/GenBank/DDBJ whole genome shotgun (WGS) entry which is preliminary data.</text>
</comment>
<reference evidence="9 10" key="1">
    <citation type="submission" date="2024-08" db="EMBL/GenBank/DDBJ databases">
        <title>Gnathostoma spinigerum genome.</title>
        <authorList>
            <person name="Gonzalez-Bertolin B."/>
            <person name="Monzon S."/>
            <person name="Zaballos A."/>
            <person name="Jimenez P."/>
            <person name="Dekumyoy P."/>
            <person name="Varona S."/>
            <person name="Cuesta I."/>
            <person name="Sumanam S."/>
            <person name="Adisakwattana P."/>
            <person name="Gasser R.B."/>
            <person name="Hernandez-Gonzalez A."/>
            <person name="Young N.D."/>
            <person name="Perteguer M.J."/>
        </authorList>
    </citation>
    <scope>NUCLEOTIDE SEQUENCE [LARGE SCALE GENOMIC DNA]</scope>
    <source>
        <strain evidence="9">AL3</strain>
        <tissue evidence="9">Liver</tissue>
    </source>
</reference>
<dbReference type="EC" id="2.3.1.225" evidence="7"/>
<evidence type="ECO:0000256" key="5">
    <source>
        <dbReference type="ARBA" id="ARBA00023136"/>
    </source>
</evidence>
<dbReference type="InterPro" id="IPR039859">
    <property type="entry name" value="PFA4/ZDH16/20/ERF2-like"/>
</dbReference>
<feature type="transmembrane region" description="Helical" evidence="7">
    <location>
        <begin position="208"/>
        <end position="235"/>
    </location>
</feature>
<evidence type="ECO:0000256" key="6">
    <source>
        <dbReference type="ARBA" id="ARBA00023315"/>
    </source>
</evidence>
<feature type="transmembrane region" description="Helical" evidence="7">
    <location>
        <begin position="152"/>
        <end position="172"/>
    </location>
</feature>
<keyword evidence="10" id="KW-1185">Reference proteome</keyword>
<evidence type="ECO:0000313" key="10">
    <source>
        <dbReference type="Proteomes" id="UP001608902"/>
    </source>
</evidence>
<dbReference type="InterPro" id="IPR001594">
    <property type="entry name" value="Palmitoyltrfase_DHHC"/>
</dbReference>
<keyword evidence="4 7" id="KW-1133">Transmembrane helix</keyword>
<protein>
    <recommendedName>
        <fullName evidence="7">Palmitoyltransferase</fullName>
        <ecNumber evidence="7">2.3.1.225</ecNumber>
    </recommendedName>
</protein>